<dbReference type="RefSeq" id="WP_025700842.1">
    <property type="nucleotide sequence ID" value="NZ_JAUSUY010000029.1"/>
</dbReference>
<sequence length="255" mass="28046">MIFALCGTGDARELAVRIQQSGFELLTSVVTDNAANSLREANLSVRIGRLGKDGLVTLIRREEVRAIVDASHPFAEEAHRNAMAAAEEAGIPYIRFERASLDYGDDPRLTVVSSYEEAAAESKKCKGSVMLTTGCKTLHIFAGHLLGDPEIRLVVRTLPRRDNMERCEELGVEQKNIIALQGPFSRELNEALYRQYGTTVMVTKESGKPGAVDEKIAAALELGIRVILISRPDIDFGAVFTDFQDVIEQLNKVAR</sequence>
<dbReference type="PANTHER" id="PTHR36925">
    <property type="entry name" value="COBALT-PRECORRIN-6A REDUCTASE"/>
    <property type="match status" value="1"/>
</dbReference>
<dbReference type="EMBL" id="JAUSUY010000029">
    <property type="protein sequence ID" value="MDT3428917.1"/>
    <property type="molecule type" value="Genomic_DNA"/>
</dbReference>
<evidence type="ECO:0000256" key="2">
    <source>
        <dbReference type="ARBA" id="ARBA00022573"/>
    </source>
</evidence>
<evidence type="ECO:0000313" key="5">
    <source>
        <dbReference type="Proteomes" id="UP001248709"/>
    </source>
</evidence>
<accession>A0ABU3HDN0</accession>
<evidence type="ECO:0000256" key="3">
    <source>
        <dbReference type="ARBA" id="ARBA00023002"/>
    </source>
</evidence>
<reference evidence="4 5" key="1">
    <citation type="submission" date="2023-07" db="EMBL/GenBank/DDBJ databases">
        <title>Genomic Encyclopedia of Type Strains, Phase IV (KMG-IV): sequencing the most valuable type-strain genomes for metagenomic binning, comparative biology and taxonomic classification.</title>
        <authorList>
            <person name="Goeker M."/>
        </authorList>
    </citation>
    <scope>NUCLEOTIDE SEQUENCE [LARGE SCALE GENOMIC DNA]</scope>
    <source>
        <strain evidence="4 5">T98</strain>
    </source>
</reference>
<dbReference type="Pfam" id="PF02571">
    <property type="entry name" value="CbiJ"/>
    <property type="match status" value="1"/>
</dbReference>
<dbReference type="Proteomes" id="UP001248709">
    <property type="component" value="Unassembled WGS sequence"/>
</dbReference>
<dbReference type="EC" id="1.3.1.54" evidence="4"/>
<dbReference type="InterPro" id="IPR003723">
    <property type="entry name" value="Precorrin-6x_reduct"/>
</dbReference>
<evidence type="ECO:0000256" key="1">
    <source>
        <dbReference type="ARBA" id="ARBA00004953"/>
    </source>
</evidence>
<gene>
    <name evidence="4" type="ORF">J2Z22_004512</name>
</gene>
<dbReference type="GO" id="GO:0016994">
    <property type="term" value="F:precorrin-6A reductase activity"/>
    <property type="evidence" value="ECO:0007669"/>
    <property type="project" value="UniProtKB-EC"/>
</dbReference>
<name>A0ABU3HDN0_9BACL</name>
<proteinExistence type="predicted"/>
<organism evidence="4 5">
    <name type="scientific">Paenibacillus forsythiae</name>
    <dbReference type="NCBI Taxonomy" id="365616"/>
    <lineage>
        <taxon>Bacteria</taxon>
        <taxon>Bacillati</taxon>
        <taxon>Bacillota</taxon>
        <taxon>Bacilli</taxon>
        <taxon>Bacillales</taxon>
        <taxon>Paenibacillaceae</taxon>
        <taxon>Paenibacillus</taxon>
    </lineage>
</organism>
<keyword evidence="5" id="KW-1185">Reference proteome</keyword>
<dbReference type="PROSITE" id="PS51014">
    <property type="entry name" value="COBK_CBIJ"/>
    <property type="match status" value="1"/>
</dbReference>
<dbReference type="EC" id="1.3.1.106" evidence="4"/>
<dbReference type="PANTHER" id="PTHR36925:SF1">
    <property type="entry name" value="COBALT-PRECORRIN-6A REDUCTASE"/>
    <property type="match status" value="1"/>
</dbReference>
<comment type="caution">
    <text evidence="4">The sequence shown here is derived from an EMBL/GenBank/DDBJ whole genome shotgun (WGS) entry which is preliminary data.</text>
</comment>
<protein>
    <submittedName>
        <fullName evidence="4">Precorrin-6A/cobalt-precorrin-6A reductase</fullName>
        <ecNumber evidence="4">1.3.1.106</ecNumber>
        <ecNumber evidence="4">1.3.1.54</ecNumber>
    </submittedName>
</protein>
<evidence type="ECO:0000313" key="4">
    <source>
        <dbReference type="EMBL" id="MDT3428917.1"/>
    </source>
</evidence>
<comment type="pathway">
    <text evidence="1">Cofactor biosynthesis; adenosylcobalamin biosynthesis.</text>
</comment>
<keyword evidence="2" id="KW-0169">Cobalamin biosynthesis</keyword>
<dbReference type="NCBIfam" id="TIGR00715">
    <property type="entry name" value="precor6x_red"/>
    <property type="match status" value="1"/>
</dbReference>
<keyword evidence="3 4" id="KW-0560">Oxidoreductase</keyword>